<evidence type="ECO:0000256" key="5">
    <source>
        <dbReference type="ARBA" id="ARBA00022679"/>
    </source>
</evidence>
<evidence type="ECO:0000313" key="15">
    <source>
        <dbReference type="EMBL" id="BFF97235.1"/>
    </source>
</evidence>
<evidence type="ECO:0000313" key="16">
    <source>
        <dbReference type="Proteomes" id="UP001500889"/>
    </source>
</evidence>
<evidence type="ECO:0000256" key="10">
    <source>
        <dbReference type="ARBA" id="ARBA00023242"/>
    </source>
</evidence>
<dbReference type="InterPro" id="IPR048358">
    <property type="entry name" value="EZH1/2_MCSS"/>
</dbReference>
<feature type="domain" description="CXC" evidence="14">
    <location>
        <begin position="505"/>
        <end position="605"/>
    </location>
</feature>
<dbReference type="InterPro" id="IPR033467">
    <property type="entry name" value="Tesmin/TSO1-like_CXC"/>
</dbReference>
<keyword evidence="6" id="KW-0949">S-adenosyl-L-methionine</keyword>
<dbReference type="GO" id="GO:0035098">
    <property type="term" value="C:ESC/E(Z) complex"/>
    <property type="evidence" value="ECO:0007669"/>
    <property type="project" value="TreeGrafter"/>
</dbReference>
<dbReference type="GO" id="GO:0140951">
    <property type="term" value="F:histone H3K27 trimethyltransferase activity"/>
    <property type="evidence" value="ECO:0007669"/>
    <property type="project" value="UniProtKB-EC"/>
</dbReference>
<evidence type="ECO:0000256" key="2">
    <source>
        <dbReference type="ARBA" id="ARBA00012186"/>
    </source>
</evidence>
<dbReference type="InterPro" id="IPR001005">
    <property type="entry name" value="SANT/Myb"/>
</dbReference>
<dbReference type="Pfam" id="PF21358">
    <property type="entry name" value="Ezh2_MCSS"/>
    <property type="match status" value="1"/>
</dbReference>
<dbReference type="PROSITE" id="PS51633">
    <property type="entry name" value="CXC"/>
    <property type="match status" value="1"/>
</dbReference>
<dbReference type="FunFam" id="2.170.270.10:FF:000001">
    <property type="entry name" value="Putative histone-lysine N-methyltransferase EZH2"/>
    <property type="match status" value="1"/>
</dbReference>
<evidence type="ECO:0000256" key="8">
    <source>
        <dbReference type="ARBA" id="ARBA00023015"/>
    </source>
</evidence>
<dbReference type="InterPro" id="IPR026489">
    <property type="entry name" value="CXC_dom"/>
</dbReference>
<evidence type="ECO:0000256" key="3">
    <source>
        <dbReference type="ARBA" id="ARBA00022491"/>
    </source>
</evidence>
<evidence type="ECO:0000256" key="7">
    <source>
        <dbReference type="ARBA" id="ARBA00022853"/>
    </source>
</evidence>
<evidence type="ECO:0000256" key="1">
    <source>
        <dbReference type="ARBA" id="ARBA00004123"/>
    </source>
</evidence>
<evidence type="ECO:0000259" key="14">
    <source>
        <dbReference type="PROSITE" id="PS51633"/>
    </source>
</evidence>
<dbReference type="AlphaFoldDB" id="A0AAU9FPE8"/>
<evidence type="ECO:0000259" key="13">
    <source>
        <dbReference type="PROSITE" id="PS50280"/>
    </source>
</evidence>
<dbReference type="InterPro" id="IPR046341">
    <property type="entry name" value="SET_dom_sf"/>
</dbReference>
<keyword evidence="9" id="KW-0804">Transcription</keyword>
<dbReference type="Gene3D" id="2.170.270.10">
    <property type="entry name" value="SET domain"/>
    <property type="match status" value="1"/>
</dbReference>
<dbReference type="InterPro" id="IPR041343">
    <property type="entry name" value="PRC2_HTH_1"/>
</dbReference>
<evidence type="ECO:0000256" key="4">
    <source>
        <dbReference type="ARBA" id="ARBA00022603"/>
    </source>
</evidence>
<feature type="region of interest" description="Disordered" evidence="12">
    <location>
        <begin position="175"/>
        <end position="234"/>
    </location>
</feature>
<reference evidence="15 16" key="1">
    <citation type="submission" date="2024-02" db="EMBL/GenBank/DDBJ databases">
        <title>A chromosome-level genome assembly of Drosophila madeirensis, a fruit fly species endemic to Madeira island.</title>
        <authorList>
            <person name="Tomihara K."/>
            <person name="Llopart A."/>
            <person name="Yamamoto D."/>
        </authorList>
    </citation>
    <scope>NUCLEOTIDE SEQUENCE [LARGE SCALE GENOMIC DNA]</scope>
    <source>
        <strain evidence="15 16">RF1</strain>
    </source>
</reference>
<comment type="catalytic activity">
    <reaction evidence="11">
        <text>L-lysyl(27)-[histone H3] + 3 S-adenosyl-L-methionine = N(6),N(6),N(6)-trimethyl-L-lysyl(27)-[histone H3] + 3 S-adenosyl-L-homocysteine + 3 H(+)</text>
        <dbReference type="Rhea" id="RHEA:60292"/>
        <dbReference type="Rhea" id="RHEA-COMP:15535"/>
        <dbReference type="Rhea" id="RHEA-COMP:15548"/>
        <dbReference type="ChEBI" id="CHEBI:15378"/>
        <dbReference type="ChEBI" id="CHEBI:29969"/>
        <dbReference type="ChEBI" id="CHEBI:57856"/>
        <dbReference type="ChEBI" id="CHEBI:59789"/>
        <dbReference type="ChEBI" id="CHEBI:61961"/>
        <dbReference type="EC" id="2.1.1.356"/>
    </reaction>
</comment>
<dbReference type="Pfam" id="PF18118">
    <property type="entry name" value="PRC2_HTH_1"/>
    <property type="match status" value="1"/>
</dbReference>
<evidence type="ECO:0000256" key="6">
    <source>
        <dbReference type="ARBA" id="ARBA00022691"/>
    </source>
</evidence>
<proteinExistence type="predicted"/>
<keyword evidence="7" id="KW-0156">Chromatin regulator</keyword>
<dbReference type="EC" id="2.1.1.356" evidence="2"/>
<feature type="region of interest" description="Disordered" evidence="12">
    <location>
        <begin position="368"/>
        <end position="401"/>
    </location>
</feature>
<keyword evidence="16" id="KW-1185">Reference proteome</keyword>
<dbReference type="InterPro" id="IPR041355">
    <property type="entry name" value="Pre-SET_CXC"/>
</dbReference>
<dbReference type="SMART" id="SM01114">
    <property type="entry name" value="CXC"/>
    <property type="match status" value="1"/>
</dbReference>
<dbReference type="GO" id="GO:0003682">
    <property type="term" value="F:chromatin binding"/>
    <property type="evidence" value="ECO:0007669"/>
    <property type="project" value="TreeGrafter"/>
</dbReference>
<evidence type="ECO:0000256" key="12">
    <source>
        <dbReference type="SAM" id="MobiDB-lite"/>
    </source>
</evidence>
<keyword evidence="10" id="KW-0539">Nucleus</keyword>
<keyword evidence="5" id="KW-0808">Transferase</keyword>
<feature type="compositionally biased region" description="Basic and acidic residues" evidence="12">
    <location>
        <begin position="209"/>
        <end position="225"/>
    </location>
</feature>
<dbReference type="Pfam" id="PF18264">
    <property type="entry name" value="preSET_CXC"/>
    <property type="match status" value="1"/>
</dbReference>
<keyword evidence="8" id="KW-0805">Transcription regulation</keyword>
<organism evidence="15 16">
    <name type="scientific">Drosophila madeirensis</name>
    <name type="common">Fruit fly</name>
    <dbReference type="NCBI Taxonomy" id="30013"/>
    <lineage>
        <taxon>Eukaryota</taxon>
        <taxon>Metazoa</taxon>
        <taxon>Ecdysozoa</taxon>
        <taxon>Arthropoda</taxon>
        <taxon>Hexapoda</taxon>
        <taxon>Insecta</taxon>
        <taxon>Pterygota</taxon>
        <taxon>Neoptera</taxon>
        <taxon>Endopterygota</taxon>
        <taxon>Diptera</taxon>
        <taxon>Brachycera</taxon>
        <taxon>Muscomorpha</taxon>
        <taxon>Ephydroidea</taxon>
        <taxon>Drosophilidae</taxon>
        <taxon>Drosophila</taxon>
        <taxon>Sophophora</taxon>
    </lineage>
</organism>
<dbReference type="CDD" id="cd00167">
    <property type="entry name" value="SANT"/>
    <property type="match status" value="1"/>
</dbReference>
<dbReference type="GO" id="GO:0031507">
    <property type="term" value="P:heterochromatin formation"/>
    <property type="evidence" value="ECO:0007669"/>
    <property type="project" value="TreeGrafter"/>
</dbReference>
<gene>
    <name evidence="15" type="ORF">DMAD_05688</name>
</gene>
<dbReference type="SMART" id="SM00317">
    <property type="entry name" value="SET"/>
    <property type="match status" value="1"/>
</dbReference>
<dbReference type="InterPro" id="IPR045318">
    <property type="entry name" value="EZH1/2-like"/>
</dbReference>
<dbReference type="InterPro" id="IPR001214">
    <property type="entry name" value="SET_dom"/>
</dbReference>
<keyword evidence="3" id="KW-0678">Repressor</keyword>
<dbReference type="InterPro" id="IPR044439">
    <property type="entry name" value="EZH2_SET"/>
</dbReference>
<evidence type="ECO:0000256" key="9">
    <source>
        <dbReference type="ARBA" id="ARBA00023163"/>
    </source>
</evidence>
<dbReference type="EMBL" id="AP029265">
    <property type="protein sequence ID" value="BFF97235.1"/>
    <property type="molecule type" value="Genomic_DNA"/>
</dbReference>
<dbReference type="PANTHER" id="PTHR45747:SF4">
    <property type="entry name" value="HISTONE-LYSINE N-METHYLTRANSFERASE E(Z)"/>
    <property type="match status" value="1"/>
</dbReference>
<dbReference type="PANTHER" id="PTHR45747">
    <property type="entry name" value="HISTONE-LYSINE N-METHYLTRANSFERASE E(Z)"/>
    <property type="match status" value="1"/>
</dbReference>
<accession>A0AAU9FPE8</accession>
<name>A0AAU9FPE8_DROMD</name>
<dbReference type="CDD" id="cd19218">
    <property type="entry name" value="SET_EZH2"/>
    <property type="match status" value="1"/>
</dbReference>
<dbReference type="Proteomes" id="UP001500889">
    <property type="component" value="Chromosome J"/>
</dbReference>
<protein>
    <recommendedName>
        <fullName evidence="2">[histone H3]-lysine(27) N-trimethyltransferase</fullName>
        <ecNumber evidence="2">2.1.1.356</ecNumber>
    </recommendedName>
</protein>
<sequence length="746" mass="85053">MSSTKVPAEWKRRVKSEYFKIRQQKRHKRADEIKEAWIKNWDEHNHNVQDLYCESKVWQAKPYDPPHVGCVKRAEITSYSGNPSGPQRVPICVINAVTPIPTMYTWAPTQQNFMVEDETVLHNIPYMGDEVLDKDGKFIEELIKNYDGKVHGDKDPSFMDDAIFVELVHALMRTHSKELEEPAPSTSVKTETTVKLKEADEGEDVDVDGAGKDEPPPAEQKKEEPQGAEAAGDVKPAVEEVKEKLPFPAPIIFQAISANFPDKGTAQELKEKYIELTEHQDPERPQECTPNIDGMKAESVSRERTMHSFHTLFCRRCFKYDCFLHRLQNHAGPNLQKRVFEEMKTFADPCSNSCYMLIDGMKEKLAADSKTPPIDSCNEASSEDSNDSNSQFSSKDFSNENTKDNALTVNVAADEETTTIMADMLDSGSTKDVWTGADQALFRVLHKVYLRNYCAIAHNMLTKTCRQVYEFAQKDDAEFSIDDLLLDYTPPRKKKKKQRLWSLHCRKIQLKKDSSSNHVYNYTPCDHAGPCDANCSCIQTQNFCEKFCNCTTECQNRFPGCRCKAQCNTKQCPCYLAVRECDPDLCNACGANEFKLQKITCKNVCVQRGLHKHLLMAPSDIAGWGIFLKEGAQKNEFISEYCGEIISQDEADRRGKVYDKYMCSFLFNLNNDFVVDATRKGNKIRFANHSINPNCYAKVMMVTGDHRIGIFAKRAIQPGEELFFDYRYGPTEQLKFVGIEREMEIV</sequence>
<dbReference type="PROSITE" id="PS50280">
    <property type="entry name" value="SET"/>
    <property type="match status" value="1"/>
</dbReference>
<evidence type="ECO:0000256" key="11">
    <source>
        <dbReference type="ARBA" id="ARBA00048568"/>
    </source>
</evidence>
<dbReference type="GO" id="GO:0032259">
    <property type="term" value="P:methylation"/>
    <property type="evidence" value="ECO:0007669"/>
    <property type="project" value="UniProtKB-KW"/>
</dbReference>
<dbReference type="SUPFAM" id="SSF82199">
    <property type="entry name" value="SET domain"/>
    <property type="match status" value="1"/>
</dbReference>
<feature type="domain" description="SET" evidence="13">
    <location>
        <begin position="612"/>
        <end position="727"/>
    </location>
</feature>
<dbReference type="Pfam" id="PF00856">
    <property type="entry name" value="SET"/>
    <property type="match status" value="1"/>
</dbReference>
<dbReference type="SMART" id="SM00717">
    <property type="entry name" value="SANT"/>
    <property type="match status" value="2"/>
</dbReference>
<comment type="subcellular location">
    <subcellularLocation>
        <location evidence="1">Nucleus</location>
    </subcellularLocation>
</comment>
<keyword evidence="4" id="KW-0489">Methyltransferase</keyword>
<feature type="compositionally biased region" description="Low complexity" evidence="12">
    <location>
        <begin position="387"/>
        <end position="396"/>
    </location>
</feature>